<dbReference type="PANTHER" id="PTHR30028">
    <property type="entry name" value="UPF0014 INNER MEMBRANE PROTEIN YBBM-RELATED"/>
    <property type="match status" value="1"/>
</dbReference>
<reference evidence="7" key="1">
    <citation type="submission" date="2019-08" db="EMBL/GenBank/DDBJ databases">
        <authorList>
            <person name="Kucharzyk K."/>
            <person name="Murdoch R.W."/>
            <person name="Higgins S."/>
            <person name="Loffler F."/>
        </authorList>
    </citation>
    <scope>NUCLEOTIDE SEQUENCE</scope>
</reference>
<dbReference type="EMBL" id="VSSQ01060389">
    <property type="protein sequence ID" value="MPN13833.1"/>
    <property type="molecule type" value="Genomic_DNA"/>
</dbReference>
<evidence type="ECO:0000256" key="6">
    <source>
        <dbReference type="SAM" id="Phobius"/>
    </source>
</evidence>
<organism evidence="7">
    <name type="scientific">bioreactor metagenome</name>
    <dbReference type="NCBI Taxonomy" id="1076179"/>
    <lineage>
        <taxon>unclassified sequences</taxon>
        <taxon>metagenomes</taxon>
        <taxon>ecological metagenomes</taxon>
    </lineage>
</organism>
<dbReference type="AlphaFoldDB" id="A0A645FNR0"/>
<evidence type="ECO:0000313" key="7">
    <source>
        <dbReference type="EMBL" id="MPN13833.1"/>
    </source>
</evidence>
<dbReference type="PANTHER" id="PTHR30028:SF0">
    <property type="entry name" value="PROTEIN ALUMINUM SENSITIVE 3"/>
    <property type="match status" value="1"/>
</dbReference>
<protein>
    <recommendedName>
        <fullName evidence="8">Iron export permease protein FetB</fullName>
    </recommendedName>
</protein>
<feature type="transmembrane region" description="Helical" evidence="6">
    <location>
        <begin position="37"/>
        <end position="58"/>
    </location>
</feature>
<keyword evidence="5 6" id="KW-0472">Membrane</keyword>
<evidence type="ECO:0000256" key="4">
    <source>
        <dbReference type="ARBA" id="ARBA00022989"/>
    </source>
</evidence>
<proteinExistence type="inferred from homology"/>
<evidence type="ECO:0000256" key="3">
    <source>
        <dbReference type="ARBA" id="ARBA00022692"/>
    </source>
</evidence>
<feature type="transmembrane region" description="Helical" evidence="6">
    <location>
        <begin position="70"/>
        <end position="90"/>
    </location>
</feature>
<dbReference type="InterPro" id="IPR005226">
    <property type="entry name" value="UPF0014_fam"/>
</dbReference>
<comment type="caution">
    <text evidence="7">The sequence shown here is derived from an EMBL/GenBank/DDBJ whole genome shotgun (WGS) entry which is preliminary data.</text>
</comment>
<dbReference type="Pfam" id="PF03649">
    <property type="entry name" value="UPF0014"/>
    <property type="match status" value="1"/>
</dbReference>
<keyword evidence="4 6" id="KW-1133">Transmembrane helix</keyword>
<dbReference type="GO" id="GO:0005886">
    <property type="term" value="C:plasma membrane"/>
    <property type="evidence" value="ECO:0007669"/>
    <property type="project" value="TreeGrafter"/>
</dbReference>
<accession>A0A645FNR0</accession>
<evidence type="ECO:0000256" key="5">
    <source>
        <dbReference type="ARBA" id="ARBA00023136"/>
    </source>
</evidence>
<comment type="subcellular location">
    <subcellularLocation>
        <location evidence="1">Membrane</location>
        <topology evidence="1">Multi-pass membrane protein</topology>
    </subcellularLocation>
</comment>
<evidence type="ECO:0000256" key="1">
    <source>
        <dbReference type="ARBA" id="ARBA00004141"/>
    </source>
</evidence>
<evidence type="ECO:0008006" key="8">
    <source>
        <dbReference type="Google" id="ProtNLM"/>
    </source>
</evidence>
<name>A0A645FNR0_9ZZZZ</name>
<gene>
    <name evidence="7" type="ORF">SDC9_161159</name>
</gene>
<comment type="similarity">
    <text evidence="2">Belongs to the UPF0014 family.</text>
</comment>
<evidence type="ECO:0000256" key="2">
    <source>
        <dbReference type="ARBA" id="ARBA00005268"/>
    </source>
</evidence>
<keyword evidence="3 6" id="KW-0812">Transmembrane</keyword>
<sequence>MRDQQFYNFLLCNGATIEEATRPFIREALIKSFNPTIANMAVTGLIALPGILTGQIIGGSAPDVAIRYQIMIMVIIVSTSMIALLLNLTWSSRFTLDSLGRFCKNSGNCFVEKNNS</sequence>